<evidence type="ECO:0000256" key="6">
    <source>
        <dbReference type="ARBA" id="ARBA00023002"/>
    </source>
</evidence>
<dbReference type="GO" id="GO:0046452">
    <property type="term" value="P:dihydrofolate metabolic process"/>
    <property type="evidence" value="ECO:0007669"/>
    <property type="project" value="TreeGrafter"/>
</dbReference>
<evidence type="ECO:0000256" key="9">
    <source>
        <dbReference type="RuleBase" id="RU004474"/>
    </source>
</evidence>
<dbReference type="PROSITE" id="PS51330">
    <property type="entry name" value="DHFR_2"/>
    <property type="match status" value="1"/>
</dbReference>
<keyword evidence="5 8" id="KW-0521">NADP</keyword>
<sequence>MNISIIAAMDKNGLIGKNGVLPWYLPKDLEYFKKVTTGHIVIMGRKTYESLGKPLQKRRNIVLTNNKSFKADGVEIVYSIEEALSKIYKKDEEVFIIGGKKVYEQFISVSNKLYITKIEYEFKGDTYFPYIDYNDWELVSIKRGILDELNPYKYYHYIYKRRKWSDNNG</sequence>
<evidence type="ECO:0000256" key="8">
    <source>
        <dbReference type="PIRNR" id="PIRNR000194"/>
    </source>
</evidence>
<dbReference type="Pfam" id="PF00186">
    <property type="entry name" value="DHFR_1"/>
    <property type="match status" value="1"/>
</dbReference>
<dbReference type="RefSeq" id="WP_072965880.1">
    <property type="nucleotide sequence ID" value="NZ_FRAJ01000004.1"/>
</dbReference>
<evidence type="ECO:0000256" key="3">
    <source>
        <dbReference type="ARBA" id="ARBA00012856"/>
    </source>
</evidence>
<feature type="domain" description="DHFR" evidence="10">
    <location>
        <begin position="2"/>
        <end position="161"/>
    </location>
</feature>
<dbReference type="InterPro" id="IPR017925">
    <property type="entry name" value="DHFR_CS"/>
</dbReference>
<evidence type="ECO:0000256" key="2">
    <source>
        <dbReference type="ARBA" id="ARBA00009539"/>
    </source>
</evidence>
<dbReference type="UniPathway" id="UPA00077">
    <property type="reaction ID" value="UER00158"/>
</dbReference>
<dbReference type="GO" id="GO:0006730">
    <property type="term" value="P:one-carbon metabolic process"/>
    <property type="evidence" value="ECO:0007669"/>
    <property type="project" value="UniProtKB-KW"/>
</dbReference>
<gene>
    <name evidence="11" type="ORF">SAMN02745883_00578</name>
</gene>
<dbReference type="InterPro" id="IPR012259">
    <property type="entry name" value="DHFR"/>
</dbReference>
<evidence type="ECO:0000256" key="5">
    <source>
        <dbReference type="ARBA" id="ARBA00022857"/>
    </source>
</evidence>
<dbReference type="STRING" id="1121266.SAMN02745883_00578"/>
<keyword evidence="4 8" id="KW-0554">One-carbon metabolism</keyword>
<dbReference type="GO" id="GO:0046655">
    <property type="term" value="P:folic acid metabolic process"/>
    <property type="evidence" value="ECO:0007669"/>
    <property type="project" value="TreeGrafter"/>
</dbReference>
<accession>A0A1M6MJL7</accession>
<comment type="function">
    <text evidence="7 8">Key enzyme in folate metabolism. Catalyzes an essential reaction for de novo glycine and purine synthesis, and for DNA precursor synthesis.</text>
</comment>
<dbReference type="PIRSF" id="PIRSF000194">
    <property type="entry name" value="DHFR"/>
    <property type="match status" value="1"/>
</dbReference>
<dbReference type="Proteomes" id="UP000184082">
    <property type="component" value="Unassembled WGS sequence"/>
</dbReference>
<evidence type="ECO:0000313" key="11">
    <source>
        <dbReference type="EMBL" id="SHJ83647.1"/>
    </source>
</evidence>
<evidence type="ECO:0000259" key="10">
    <source>
        <dbReference type="PROSITE" id="PS51330"/>
    </source>
</evidence>
<dbReference type="GO" id="GO:0004146">
    <property type="term" value="F:dihydrofolate reductase activity"/>
    <property type="evidence" value="ECO:0007669"/>
    <property type="project" value="UniProtKB-EC"/>
</dbReference>
<dbReference type="Gene3D" id="3.40.430.10">
    <property type="entry name" value="Dihydrofolate Reductase, subunit A"/>
    <property type="match status" value="1"/>
</dbReference>
<dbReference type="PRINTS" id="PR00070">
    <property type="entry name" value="DHFR"/>
</dbReference>
<dbReference type="InterPro" id="IPR001796">
    <property type="entry name" value="DHFR_dom"/>
</dbReference>
<dbReference type="GO" id="GO:0046654">
    <property type="term" value="P:tetrahydrofolate biosynthetic process"/>
    <property type="evidence" value="ECO:0007669"/>
    <property type="project" value="UniProtKB-UniPathway"/>
</dbReference>
<comment type="similarity">
    <text evidence="2 8 9">Belongs to the dihydrofolate reductase family.</text>
</comment>
<keyword evidence="6 8" id="KW-0560">Oxidoreductase</keyword>
<dbReference type="PANTHER" id="PTHR48069">
    <property type="entry name" value="DIHYDROFOLATE REDUCTASE"/>
    <property type="match status" value="1"/>
</dbReference>
<dbReference type="AlphaFoldDB" id="A0A1M6MJL7"/>
<dbReference type="CDD" id="cd00209">
    <property type="entry name" value="DHFR"/>
    <property type="match status" value="1"/>
</dbReference>
<keyword evidence="12" id="KW-1185">Reference proteome</keyword>
<evidence type="ECO:0000313" key="12">
    <source>
        <dbReference type="Proteomes" id="UP000184082"/>
    </source>
</evidence>
<dbReference type="GO" id="GO:0070401">
    <property type="term" value="F:NADP+ binding"/>
    <property type="evidence" value="ECO:0007669"/>
    <property type="project" value="UniProtKB-ARBA"/>
</dbReference>
<dbReference type="GO" id="GO:0005829">
    <property type="term" value="C:cytosol"/>
    <property type="evidence" value="ECO:0007669"/>
    <property type="project" value="TreeGrafter"/>
</dbReference>
<evidence type="ECO:0000256" key="1">
    <source>
        <dbReference type="ARBA" id="ARBA00004903"/>
    </source>
</evidence>
<comment type="pathway">
    <text evidence="1 8">Cofactor biosynthesis; tetrahydrofolate biosynthesis; 5,6,7,8-tetrahydrofolate from 7,8-dihydrofolate: step 1/1.</text>
</comment>
<dbReference type="FunFam" id="3.40.430.10:FF:000001">
    <property type="entry name" value="Dihydrofolate reductase"/>
    <property type="match status" value="1"/>
</dbReference>
<organism evidence="11 12">
    <name type="scientific">Caminicella sporogenes DSM 14501</name>
    <dbReference type="NCBI Taxonomy" id="1121266"/>
    <lineage>
        <taxon>Bacteria</taxon>
        <taxon>Bacillati</taxon>
        <taxon>Bacillota</taxon>
        <taxon>Clostridia</taxon>
        <taxon>Peptostreptococcales</taxon>
        <taxon>Caminicellaceae</taxon>
        <taxon>Caminicella</taxon>
    </lineage>
</organism>
<comment type="catalytic activity">
    <reaction evidence="8">
        <text>(6S)-5,6,7,8-tetrahydrofolate + NADP(+) = 7,8-dihydrofolate + NADPH + H(+)</text>
        <dbReference type="Rhea" id="RHEA:15009"/>
        <dbReference type="ChEBI" id="CHEBI:15378"/>
        <dbReference type="ChEBI" id="CHEBI:57451"/>
        <dbReference type="ChEBI" id="CHEBI:57453"/>
        <dbReference type="ChEBI" id="CHEBI:57783"/>
        <dbReference type="ChEBI" id="CHEBI:58349"/>
        <dbReference type="EC" id="1.5.1.3"/>
    </reaction>
</comment>
<dbReference type="InterPro" id="IPR024072">
    <property type="entry name" value="DHFR-like_dom_sf"/>
</dbReference>
<name>A0A1M6MJL7_9FIRM</name>
<proteinExistence type="inferred from homology"/>
<dbReference type="SUPFAM" id="SSF53597">
    <property type="entry name" value="Dihydrofolate reductase-like"/>
    <property type="match status" value="1"/>
</dbReference>
<dbReference type="PROSITE" id="PS00075">
    <property type="entry name" value="DHFR_1"/>
    <property type="match status" value="1"/>
</dbReference>
<dbReference type="EC" id="1.5.1.3" evidence="3 8"/>
<dbReference type="PANTHER" id="PTHR48069:SF3">
    <property type="entry name" value="DIHYDROFOLATE REDUCTASE"/>
    <property type="match status" value="1"/>
</dbReference>
<reference evidence="11 12" key="1">
    <citation type="submission" date="2016-11" db="EMBL/GenBank/DDBJ databases">
        <authorList>
            <person name="Jaros S."/>
            <person name="Januszkiewicz K."/>
            <person name="Wedrychowicz H."/>
        </authorList>
    </citation>
    <scope>NUCLEOTIDE SEQUENCE [LARGE SCALE GENOMIC DNA]</scope>
    <source>
        <strain evidence="11 12">DSM 14501</strain>
    </source>
</reference>
<protein>
    <recommendedName>
        <fullName evidence="3 8">Dihydrofolate reductase</fullName>
        <ecNumber evidence="3 8">1.5.1.3</ecNumber>
    </recommendedName>
</protein>
<dbReference type="EMBL" id="FRAJ01000004">
    <property type="protein sequence ID" value="SHJ83647.1"/>
    <property type="molecule type" value="Genomic_DNA"/>
</dbReference>
<evidence type="ECO:0000256" key="7">
    <source>
        <dbReference type="ARBA" id="ARBA00025067"/>
    </source>
</evidence>
<evidence type="ECO:0000256" key="4">
    <source>
        <dbReference type="ARBA" id="ARBA00022563"/>
    </source>
</evidence>